<evidence type="ECO:0000313" key="12">
    <source>
        <dbReference type="Proteomes" id="UP000472265"/>
    </source>
</evidence>
<evidence type="ECO:0000256" key="2">
    <source>
        <dbReference type="ARBA" id="ARBA00022692"/>
    </source>
</evidence>
<dbReference type="Ensembl" id="ENSSAUT00010000140.1">
    <property type="protein sequence ID" value="ENSSAUP00010000132.1"/>
    <property type="gene ID" value="ENSSAUG00010000061.1"/>
</dbReference>
<reference evidence="11" key="2">
    <citation type="submission" date="2025-08" db="UniProtKB">
        <authorList>
            <consortium name="Ensembl"/>
        </authorList>
    </citation>
    <scope>IDENTIFICATION</scope>
</reference>
<keyword evidence="5" id="KW-0130">Cell adhesion</keyword>
<evidence type="ECO:0000256" key="8">
    <source>
        <dbReference type="ARBA" id="ARBA00023180"/>
    </source>
</evidence>
<dbReference type="PANTHER" id="PTHR24026">
    <property type="entry name" value="FAT ATYPICAL CADHERIN-RELATED"/>
    <property type="match status" value="1"/>
</dbReference>
<dbReference type="InterPro" id="IPR020894">
    <property type="entry name" value="Cadherin_CS"/>
</dbReference>
<dbReference type="FunFam" id="2.60.40.60:FF:000020">
    <property type="entry name" value="Dachsous cadherin-related 1b"/>
    <property type="match status" value="1"/>
</dbReference>
<dbReference type="Pfam" id="PF00028">
    <property type="entry name" value="Cadherin"/>
    <property type="match status" value="2"/>
</dbReference>
<dbReference type="GO" id="GO:0005509">
    <property type="term" value="F:calcium ion binding"/>
    <property type="evidence" value="ECO:0007669"/>
    <property type="project" value="UniProtKB-UniRule"/>
</dbReference>
<protein>
    <recommendedName>
        <fullName evidence="10">Cadherin domain-containing protein</fullName>
    </recommendedName>
</protein>
<keyword evidence="4 9" id="KW-0106">Calcium</keyword>
<keyword evidence="3" id="KW-0677">Repeat</keyword>
<evidence type="ECO:0000259" key="10">
    <source>
        <dbReference type="PROSITE" id="PS50268"/>
    </source>
</evidence>
<dbReference type="InterPro" id="IPR015919">
    <property type="entry name" value="Cadherin-like_sf"/>
</dbReference>
<dbReference type="Proteomes" id="UP000472265">
    <property type="component" value="Chromosome 1"/>
</dbReference>
<dbReference type="InterPro" id="IPR002126">
    <property type="entry name" value="Cadherin-like_dom"/>
</dbReference>
<dbReference type="SMART" id="SM00112">
    <property type="entry name" value="CA"/>
    <property type="match status" value="2"/>
</dbReference>
<evidence type="ECO:0000256" key="1">
    <source>
        <dbReference type="ARBA" id="ARBA00004167"/>
    </source>
</evidence>
<keyword evidence="2" id="KW-0812">Transmembrane</keyword>
<evidence type="ECO:0000256" key="4">
    <source>
        <dbReference type="ARBA" id="ARBA00022837"/>
    </source>
</evidence>
<evidence type="ECO:0000256" key="9">
    <source>
        <dbReference type="PROSITE-ProRule" id="PRU00043"/>
    </source>
</evidence>
<evidence type="ECO:0000256" key="3">
    <source>
        <dbReference type="ARBA" id="ARBA00022737"/>
    </source>
</evidence>
<dbReference type="PRINTS" id="PR00205">
    <property type="entry name" value="CADHERIN"/>
</dbReference>
<keyword evidence="7" id="KW-0472">Membrane</keyword>
<dbReference type="GO" id="GO:0005886">
    <property type="term" value="C:plasma membrane"/>
    <property type="evidence" value="ECO:0007669"/>
    <property type="project" value="UniProtKB-SubCell"/>
</dbReference>
<dbReference type="PROSITE" id="PS50268">
    <property type="entry name" value="CADHERIN_2"/>
    <property type="match status" value="2"/>
</dbReference>
<dbReference type="PROSITE" id="PS00232">
    <property type="entry name" value="CADHERIN_1"/>
    <property type="match status" value="1"/>
</dbReference>
<reference evidence="11" key="1">
    <citation type="submission" date="2021-04" db="EMBL/GenBank/DDBJ databases">
        <authorList>
            <consortium name="Wellcome Sanger Institute Data Sharing"/>
        </authorList>
    </citation>
    <scope>NUCLEOTIDE SEQUENCE [LARGE SCALE GENOMIC DNA]</scope>
</reference>
<reference evidence="11" key="3">
    <citation type="submission" date="2025-09" db="UniProtKB">
        <authorList>
            <consortium name="Ensembl"/>
        </authorList>
    </citation>
    <scope>IDENTIFICATION</scope>
</reference>
<feature type="domain" description="Cadherin" evidence="10">
    <location>
        <begin position="46"/>
        <end position="148"/>
    </location>
</feature>
<dbReference type="AlphaFoldDB" id="A0A671TGV7"/>
<evidence type="ECO:0000313" key="11">
    <source>
        <dbReference type="Ensembl" id="ENSSAUP00010000132.1"/>
    </source>
</evidence>
<dbReference type="InParanoid" id="A0A671TGV7"/>
<dbReference type="OMA" id="YRIATIH"/>
<keyword evidence="6" id="KW-1133">Transmembrane helix</keyword>
<dbReference type="PANTHER" id="PTHR24026:SF126">
    <property type="entry name" value="PROTOCADHERIN FAT 4"/>
    <property type="match status" value="1"/>
</dbReference>
<dbReference type="CDD" id="cd11304">
    <property type="entry name" value="Cadherin_repeat"/>
    <property type="match status" value="2"/>
</dbReference>
<accession>A0A671TGV7</accession>
<evidence type="ECO:0000256" key="7">
    <source>
        <dbReference type="ARBA" id="ARBA00023136"/>
    </source>
</evidence>
<sequence length="296" mass="31749">MTQCVSKELAATVKQCWRRECLADWLVPAVVEVQVTDVNDNSPVFAPSSVTTSVPEDSEVGSNVTVVPATDKDSSFNKEIRYLLRGGEGRFDIDPVSGMVSVAAALDRETKAEYNLLVVAEDQGRPARSATASLLVQVSDVNDNVPEFSVAEYQVEVLETESAGKSLLTLSAVDPDEGANGRVSYSILQQNPSSDPAVFELDSSSGTLQLAQPLDYSEVKMYSLMVQASDAGTPSLVRNGSVVVKVKDVNNNPPVFSKEKYDVAVFENLASGASILTLEVTDRDEVSAKYLVLSSV</sequence>
<evidence type="ECO:0000256" key="5">
    <source>
        <dbReference type="ARBA" id="ARBA00022889"/>
    </source>
</evidence>
<feature type="domain" description="Cadherin" evidence="10">
    <location>
        <begin position="149"/>
        <end position="256"/>
    </location>
</feature>
<dbReference type="SUPFAM" id="SSF49313">
    <property type="entry name" value="Cadherin-like"/>
    <property type="match status" value="3"/>
</dbReference>
<organism evidence="11 12">
    <name type="scientific">Sparus aurata</name>
    <name type="common">Gilthead sea bream</name>
    <dbReference type="NCBI Taxonomy" id="8175"/>
    <lineage>
        <taxon>Eukaryota</taxon>
        <taxon>Metazoa</taxon>
        <taxon>Chordata</taxon>
        <taxon>Craniata</taxon>
        <taxon>Vertebrata</taxon>
        <taxon>Euteleostomi</taxon>
        <taxon>Actinopterygii</taxon>
        <taxon>Neopterygii</taxon>
        <taxon>Teleostei</taxon>
        <taxon>Neoteleostei</taxon>
        <taxon>Acanthomorphata</taxon>
        <taxon>Eupercaria</taxon>
        <taxon>Spariformes</taxon>
        <taxon>Sparidae</taxon>
        <taxon>Sparus</taxon>
    </lineage>
</organism>
<dbReference type="FunFam" id="2.60.40.60:FF:000002">
    <property type="entry name" value="Protocadherin alpha 2"/>
    <property type="match status" value="1"/>
</dbReference>
<dbReference type="GO" id="GO:0007156">
    <property type="term" value="P:homophilic cell adhesion via plasma membrane adhesion molecules"/>
    <property type="evidence" value="ECO:0007669"/>
    <property type="project" value="InterPro"/>
</dbReference>
<dbReference type="GeneTree" id="ENSGT00940000163878"/>
<dbReference type="GO" id="GO:0009653">
    <property type="term" value="P:anatomical structure morphogenesis"/>
    <property type="evidence" value="ECO:0007669"/>
    <property type="project" value="UniProtKB-ARBA"/>
</dbReference>
<keyword evidence="8" id="KW-0325">Glycoprotein</keyword>
<evidence type="ECO:0000256" key="6">
    <source>
        <dbReference type="ARBA" id="ARBA00022989"/>
    </source>
</evidence>
<comment type="subcellular location">
    <subcellularLocation>
        <location evidence="1">Membrane</location>
        <topology evidence="1">Single-pass membrane protein</topology>
    </subcellularLocation>
</comment>
<keyword evidence="12" id="KW-1185">Reference proteome</keyword>
<name>A0A671TGV7_SPAAU</name>
<dbReference type="Gene3D" id="2.60.40.60">
    <property type="entry name" value="Cadherins"/>
    <property type="match status" value="3"/>
</dbReference>
<proteinExistence type="predicted"/>